<proteinExistence type="predicted"/>
<dbReference type="AlphaFoldDB" id="A0AAV9QRQ6"/>
<dbReference type="Proteomes" id="UP001311232">
    <property type="component" value="Unassembled WGS sequence"/>
</dbReference>
<dbReference type="EMBL" id="JAHHUM010002897">
    <property type="protein sequence ID" value="KAK5600151.1"/>
    <property type="molecule type" value="Genomic_DNA"/>
</dbReference>
<organism evidence="1 2">
    <name type="scientific">Crenichthys baileyi</name>
    <name type="common">White River springfish</name>
    <dbReference type="NCBI Taxonomy" id="28760"/>
    <lineage>
        <taxon>Eukaryota</taxon>
        <taxon>Metazoa</taxon>
        <taxon>Chordata</taxon>
        <taxon>Craniata</taxon>
        <taxon>Vertebrata</taxon>
        <taxon>Euteleostomi</taxon>
        <taxon>Actinopterygii</taxon>
        <taxon>Neopterygii</taxon>
        <taxon>Teleostei</taxon>
        <taxon>Neoteleostei</taxon>
        <taxon>Acanthomorphata</taxon>
        <taxon>Ovalentaria</taxon>
        <taxon>Atherinomorphae</taxon>
        <taxon>Cyprinodontiformes</taxon>
        <taxon>Goodeidae</taxon>
        <taxon>Crenichthys</taxon>
    </lineage>
</organism>
<keyword evidence="2" id="KW-1185">Reference proteome</keyword>
<reference evidence="1 2" key="1">
    <citation type="submission" date="2021-06" db="EMBL/GenBank/DDBJ databases">
        <authorList>
            <person name="Palmer J.M."/>
        </authorList>
    </citation>
    <scope>NUCLEOTIDE SEQUENCE [LARGE SCALE GENOMIC DNA]</scope>
    <source>
        <strain evidence="1 2">MEX-2019</strain>
        <tissue evidence="1">Muscle</tissue>
    </source>
</reference>
<comment type="caution">
    <text evidence="1">The sequence shown here is derived from an EMBL/GenBank/DDBJ whole genome shotgun (WGS) entry which is preliminary data.</text>
</comment>
<accession>A0AAV9QRQ6</accession>
<gene>
    <name evidence="1" type="ORF">CRENBAI_007509</name>
</gene>
<evidence type="ECO:0000313" key="2">
    <source>
        <dbReference type="Proteomes" id="UP001311232"/>
    </source>
</evidence>
<protein>
    <submittedName>
        <fullName evidence="1">Uncharacterized protein</fullName>
    </submittedName>
</protein>
<sequence length="226" mass="24741">MYSTSTSGRASARFGDVGDIERLTGTLWAKRAAARAVAEAKTRAGRSSGEAREKGGLPVGLETILATRPVTQEGKKCQPNNFFIFFWWRHTADLDWGPHYLEAGGEGEEEYVADLLHSCLFTHDLVGNNRGWGLRVGRFIHSHRAEVTEMALKSLRPVCKASGVDEGSALRTSEILWSLLWGLSMVDTAVYQNVDIFGWSGGGRGLLTGRPGMVVTPSLRRGDHHS</sequence>
<name>A0AAV9QRQ6_9TELE</name>
<evidence type="ECO:0000313" key="1">
    <source>
        <dbReference type="EMBL" id="KAK5600151.1"/>
    </source>
</evidence>